<accession>A0A0D1VQN3</accession>
<dbReference type="EMBL" id="KN846954">
    <property type="protein sequence ID" value="KIV78380.1"/>
    <property type="molecule type" value="Genomic_DNA"/>
</dbReference>
<reference evidence="2 3" key="1">
    <citation type="submission" date="2015-01" db="EMBL/GenBank/DDBJ databases">
        <title>The Genome Sequence of Exophiala sideris CBS121828.</title>
        <authorList>
            <consortium name="The Broad Institute Genomics Platform"/>
            <person name="Cuomo C."/>
            <person name="de Hoog S."/>
            <person name="Gorbushina A."/>
            <person name="Stielow B."/>
            <person name="Teixiera M."/>
            <person name="Abouelleil A."/>
            <person name="Chapman S.B."/>
            <person name="Priest M."/>
            <person name="Young S.K."/>
            <person name="Wortman J."/>
            <person name="Nusbaum C."/>
            <person name="Birren B."/>
        </authorList>
    </citation>
    <scope>NUCLEOTIDE SEQUENCE [LARGE SCALE GENOMIC DNA]</scope>
    <source>
        <strain evidence="2 3">CBS 121828</strain>
    </source>
</reference>
<evidence type="ECO:0000313" key="2">
    <source>
        <dbReference type="EMBL" id="KIV78380.1"/>
    </source>
</evidence>
<feature type="compositionally biased region" description="Polar residues" evidence="1">
    <location>
        <begin position="73"/>
        <end position="84"/>
    </location>
</feature>
<dbReference type="OrthoDB" id="10416599at2759"/>
<organism evidence="2 3">
    <name type="scientific">Exophiala sideris</name>
    <dbReference type="NCBI Taxonomy" id="1016849"/>
    <lineage>
        <taxon>Eukaryota</taxon>
        <taxon>Fungi</taxon>
        <taxon>Dikarya</taxon>
        <taxon>Ascomycota</taxon>
        <taxon>Pezizomycotina</taxon>
        <taxon>Eurotiomycetes</taxon>
        <taxon>Chaetothyriomycetidae</taxon>
        <taxon>Chaetothyriales</taxon>
        <taxon>Herpotrichiellaceae</taxon>
        <taxon>Exophiala</taxon>
    </lineage>
</organism>
<feature type="compositionally biased region" description="Basic and acidic residues" evidence="1">
    <location>
        <begin position="42"/>
        <end position="59"/>
    </location>
</feature>
<proteinExistence type="predicted"/>
<gene>
    <name evidence="2" type="ORF">PV11_10102</name>
</gene>
<name>A0A0D1VQN3_9EURO</name>
<evidence type="ECO:0000256" key="1">
    <source>
        <dbReference type="SAM" id="MobiDB-lite"/>
    </source>
</evidence>
<dbReference type="AlphaFoldDB" id="A0A0D1VQN3"/>
<sequence length="105" mass="11842">MCFRTEEADPTQQPIRVVQSHEAHDSVSYGETTKARNKRMKSHDIATEEDWNDKSEHIPKAGKRSVSGFEGSAQMSQGQDQSNGQRRRPQPRSLASIMNQNVGQM</sequence>
<feature type="region of interest" description="Disordered" evidence="1">
    <location>
        <begin position="1"/>
        <end position="105"/>
    </location>
</feature>
<protein>
    <submittedName>
        <fullName evidence="2">Uncharacterized protein</fullName>
    </submittedName>
</protein>
<feature type="compositionally biased region" description="Polar residues" evidence="1">
    <location>
        <begin position="96"/>
        <end position="105"/>
    </location>
</feature>
<dbReference type="Proteomes" id="UP000053599">
    <property type="component" value="Unassembled WGS sequence"/>
</dbReference>
<evidence type="ECO:0000313" key="3">
    <source>
        <dbReference type="Proteomes" id="UP000053599"/>
    </source>
</evidence>
<dbReference type="HOGENOM" id="CLU_2236618_0_0_1"/>